<name>A0A838B4G2_9HYPH</name>
<evidence type="ECO:0000313" key="2">
    <source>
        <dbReference type="Proteomes" id="UP000558284"/>
    </source>
</evidence>
<organism evidence="1 2">
    <name type="scientific">Mesorhizobium neociceri</name>
    <dbReference type="NCBI Taxonomy" id="1307853"/>
    <lineage>
        <taxon>Bacteria</taxon>
        <taxon>Pseudomonadati</taxon>
        <taxon>Pseudomonadota</taxon>
        <taxon>Alphaproteobacteria</taxon>
        <taxon>Hyphomicrobiales</taxon>
        <taxon>Phyllobacteriaceae</taxon>
        <taxon>Mesorhizobium</taxon>
    </lineage>
</organism>
<dbReference type="AlphaFoldDB" id="A0A838B4G2"/>
<gene>
    <name evidence="1" type="ORF">H0241_15930</name>
</gene>
<evidence type="ECO:0008006" key="3">
    <source>
        <dbReference type="Google" id="ProtNLM"/>
    </source>
</evidence>
<evidence type="ECO:0000313" key="1">
    <source>
        <dbReference type="EMBL" id="MBA1141738.1"/>
    </source>
</evidence>
<proteinExistence type="predicted"/>
<accession>A0A838B4G2</accession>
<dbReference type="EMBL" id="JACDTY010000007">
    <property type="protein sequence ID" value="MBA1141738.1"/>
    <property type="molecule type" value="Genomic_DNA"/>
</dbReference>
<reference evidence="1 2" key="1">
    <citation type="submission" date="2020-07" db="EMBL/GenBank/DDBJ databases">
        <title>Definition of the novel symbiovar canariense within Mesorhizobium novociceri, a new species of genus Mesorhizobium nodulating Cicer canariense in the Caldera de Taburiente National Park (La Palma, Canary Islands).</title>
        <authorList>
            <person name="Leon-Barrios M."/>
            <person name="Perez-Yepez J."/>
            <person name="Flores-Felix J.D."/>
            <person name="Ramirez-Baena M.H."/>
            <person name="Pulido-Suarez L."/>
            <person name="Igual J.M."/>
            <person name="Velazquez E."/>
            <person name="Peix A."/>
        </authorList>
    </citation>
    <scope>NUCLEOTIDE SEQUENCE [LARGE SCALE GENOMIC DNA]</scope>
    <source>
        <strain evidence="1 2">CCANP35</strain>
    </source>
</reference>
<dbReference type="RefSeq" id="WP_181058618.1">
    <property type="nucleotide sequence ID" value="NZ_JACDTY010000007.1"/>
</dbReference>
<sequence>MEAELIRHLLTLLDRFRAHRDREESTIGRHCAADGAFFSRLREGKTLTARKYDLVVGWFSENWPEGAEWPADVVRPVKEAAE</sequence>
<dbReference type="Proteomes" id="UP000558284">
    <property type="component" value="Unassembled WGS sequence"/>
</dbReference>
<keyword evidence="2" id="KW-1185">Reference proteome</keyword>
<comment type="caution">
    <text evidence="1">The sequence shown here is derived from an EMBL/GenBank/DDBJ whole genome shotgun (WGS) entry which is preliminary data.</text>
</comment>
<protein>
    <recommendedName>
        <fullName evidence="3">Transcriptional regulator</fullName>
    </recommendedName>
</protein>